<comment type="caution">
    <text evidence="1">The sequence shown here is derived from an EMBL/GenBank/DDBJ whole genome shotgun (WGS) entry which is preliminary data.</text>
</comment>
<name>A0ACC1K9G7_9FUNG</name>
<dbReference type="Proteomes" id="UP001140066">
    <property type="component" value="Unassembled WGS sequence"/>
</dbReference>
<gene>
    <name evidence="1" type="ORF">GGI18_004252</name>
</gene>
<accession>A0ACC1K9G7</accession>
<evidence type="ECO:0000313" key="2">
    <source>
        <dbReference type="Proteomes" id="UP001140066"/>
    </source>
</evidence>
<proteinExistence type="predicted"/>
<evidence type="ECO:0000313" key="1">
    <source>
        <dbReference type="EMBL" id="KAJ2777090.1"/>
    </source>
</evidence>
<protein>
    <submittedName>
        <fullName evidence="1">Uncharacterized protein</fullName>
    </submittedName>
</protein>
<reference evidence="1" key="1">
    <citation type="submission" date="2022-07" db="EMBL/GenBank/DDBJ databases">
        <title>Phylogenomic reconstructions and comparative analyses of Kickxellomycotina fungi.</title>
        <authorList>
            <person name="Reynolds N.K."/>
            <person name="Stajich J.E."/>
            <person name="Barry K."/>
            <person name="Grigoriev I.V."/>
            <person name="Crous P."/>
            <person name="Smith M.E."/>
        </authorList>
    </citation>
    <scope>NUCLEOTIDE SEQUENCE</scope>
    <source>
        <strain evidence="1">BCRC 34191</strain>
    </source>
</reference>
<sequence>MATFRSDPKPEATNSLIAVFTTFSDHACDELRARLEAHGSLCHFAKLPSFERCLAVYAHTADAQAAMRNLNLTMLLPNNKLRMFYSRHTSMSHTRSAFLEVPAQEKLWLISPPGSPPINWRQTREDPPNPKHLDYRLEAALRELSMGQFTLNPTDIPDYDSTDSDDEKCVVGSA</sequence>
<keyword evidence="2" id="KW-1185">Reference proteome</keyword>
<organism evidence="1 2">
    <name type="scientific">Coemansia linderi</name>
    <dbReference type="NCBI Taxonomy" id="2663919"/>
    <lineage>
        <taxon>Eukaryota</taxon>
        <taxon>Fungi</taxon>
        <taxon>Fungi incertae sedis</taxon>
        <taxon>Zoopagomycota</taxon>
        <taxon>Kickxellomycotina</taxon>
        <taxon>Kickxellomycetes</taxon>
        <taxon>Kickxellales</taxon>
        <taxon>Kickxellaceae</taxon>
        <taxon>Coemansia</taxon>
    </lineage>
</organism>
<dbReference type="EMBL" id="JANBUK010001858">
    <property type="protein sequence ID" value="KAJ2777090.1"/>
    <property type="molecule type" value="Genomic_DNA"/>
</dbReference>
<feature type="non-terminal residue" evidence="1">
    <location>
        <position position="174"/>
    </location>
</feature>